<organism evidence="3">
    <name type="scientific">Echinostoma caproni</name>
    <dbReference type="NCBI Taxonomy" id="27848"/>
    <lineage>
        <taxon>Eukaryota</taxon>
        <taxon>Metazoa</taxon>
        <taxon>Spiralia</taxon>
        <taxon>Lophotrochozoa</taxon>
        <taxon>Platyhelminthes</taxon>
        <taxon>Trematoda</taxon>
        <taxon>Digenea</taxon>
        <taxon>Plagiorchiida</taxon>
        <taxon>Echinostomata</taxon>
        <taxon>Echinostomatoidea</taxon>
        <taxon>Echinostomatidae</taxon>
        <taxon>Echinostoma</taxon>
    </lineage>
</organism>
<keyword evidence="2" id="KW-1185">Reference proteome</keyword>
<sequence>MRGFHCPAYRLDETTVTEAISFTRATLKFSLYCGLVFMVTVSFIPSTGASKTPFETGIWTARRRTAMPGHLATTISTPITDSSSVAPTPGAKANVTQTIAEPPSLGYWLNLGIPYYKCPSQFDEDRCKNLPSAKSTPENSAIWKPDYAMLMERITCVIQKLNCPTDNRSFQIETHLGMMFHVQNKESLPDGHSLHGFHILEKYLDNNSYPEKFLDQTGTKSTIGSRLTRRMGRESYSNRLPYHQRYLHTTESVYTGAPYETTGEQRWSRPRVRRNTHGANSADFLASGSPYSSMTTNSLTEADCYLLPSGGCDKWSSQLVETDQYASSSIEHKVRRRTNHSMNQNELIVQPLNRSTGQMHVRYFDDMLDRPVIANALEKRTKEMIRCRLHNVHQSDLKSHFRLAVSITQNMR</sequence>
<reference evidence="3" key="1">
    <citation type="submission" date="2016-06" db="UniProtKB">
        <authorList>
            <consortium name="WormBaseParasite"/>
        </authorList>
    </citation>
    <scope>IDENTIFICATION</scope>
</reference>
<evidence type="ECO:0000313" key="1">
    <source>
        <dbReference type="EMBL" id="VDP76148.1"/>
    </source>
</evidence>
<evidence type="ECO:0000313" key="3">
    <source>
        <dbReference type="WBParaSite" id="ECPE_0000566601-mRNA-1"/>
    </source>
</evidence>
<reference evidence="1 2" key="2">
    <citation type="submission" date="2018-11" db="EMBL/GenBank/DDBJ databases">
        <authorList>
            <consortium name="Pathogen Informatics"/>
        </authorList>
    </citation>
    <scope>NUCLEOTIDE SEQUENCE [LARGE SCALE GENOMIC DNA]</scope>
    <source>
        <strain evidence="1 2">Egypt</strain>
    </source>
</reference>
<dbReference type="WBParaSite" id="ECPE_0000566601-mRNA-1">
    <property type="protein sequence ID" value="ECPE_0000566601-mRNA-1"/>
    <property type="gene ID" value="ECPE_0000566601"/>
</dbReference>
<dbReference type="Proteomes" id="UP000272942">
    <property type="component" value="Unassembled WGS sequence"/>
</dbReference>
<dbReference type="OrthoDB" id="6227326at2759"/>
<evidence type="ECO:0000313" key="2">
    <source>
        <dbReference type="Proteomes" id="UP000272942"/>
    </source>
</evidence>
<dbReference type="AlphaFoldDB" id="A0A183AFB8"/>
<gene>
    <name evidence="1" type="ORF">ECPE_LOCUS5653</name>
</gene>
<name>A0A183AFB8_9TREM</name>
<protein>
    <submittedName>
        <fullName evidence="1 3">Uncharacterized protein</fullName>
    </submittedName>
</protein>
<accession>A0A183AFB8</accession>
<dbReference type="EMBL" id="UZAN01042533">
    <property type="protein sequence ID" value="VDP76148.1"/>
    <property type="molecule type" value="Genomic_DNA"/>
</dbReference>
<proteinExistence type="predicted"/>